<name>A0A1R2CX66_9CILI</name>
<reference evidence="1 2" key="1">
    <citation type="submission" date="2016-11" db="EMBL/GenBank/DDBJ databases">
        <title>The macronuclear genome of Stentor coeruleus: a giant cell with tiny introns.</title>
        <authorList>
            <person name="Slabodnick M."/>
            <person name="Ruby J.G."/>
            <person name="Reiff S.B."/>
            <person name="Swart E.C."/>
            <person name="Gosai S."/>
            <person name="Prabakaran S."/>
            <person name="Witkowska E."/>
            <person name="Larue G.E."/>
            <person name="Fisher S."/>
            <person name="Freeman R.M."/>
            <person name="Gunawardena J."/>
            <person name="Chu W."/>
            <person name="Stover N.A."/>
            <person name="Gregory B.D."/>
            <person name="Nowacki M."/>
            <person name="Derisi J."/>
            <person name="Roy S.W."/>
            <person name="Marshall W.F."/>
            <person name="Sood P."/>
        </authorList>
    </citation>
    <scope>NUCLEOTIDE SEQUENCE [LARGE SCALE GENOMIC DNA]</scope>
    <source>
        <strain evidence="1">WM001</strain>
    </source>
</reference>
<proteinExistence type="predicted"/>
<keyword evidence="2" id="KW-1185">Reference proteome</keyword>
<accession>A0A1R2CX66</accession>
<dbReference type="Proteomes" id="UP000187209">
    <property type="component" value="Unassembled WGS sequence"/>
</dbReference>
<organism evidence="1 2">
    <name type="scientific">Stentor coeruleus</name>
    <dbReference type="NCBI Taxonomy" id="5963"/>
    <lineage>
        <taxon>Eukaryota</taxon>
        <taxon>Sar</taxon>
        <taxon>Alveolata</taxon>
        <taxon>Ciliophora</taxon>
        <taxon>Postciliodesmatophora</taxon>
        <taxon>Heterotrichea</taxon>
        <taxon>Heterotrichida</taxon>
        <taxon>Stentoridae</taxon>
        <taxon>Stentor</taxon>
    </lineage>
</organism>
<evidence type="ECO:0000313" key="1">
    <source>
        <dbReference type="EMBL" id="OMJ93561.1"/>
    </source>
</evidence>
<dbReference type="EMBL" id="MPUH01000040">
    <property type="protein sequence ID" value="OMJ93561.1"/>
    <property type="molecule type" value="Genomic_DNA"/>
</dbReference>
<gene>
    <name evidence="1" type="ORF">SteCoe_3393</name>
</gene>
<evidence type="ECO:0000313" key="2">
    <source>
        <dbReference type="Proteomes" id="UP000187209"/>
    </source>
</evidence>
<comment type="caution">
    <text evidence="1">The sequence shown here is derived from an EMBL/GenBank/DDBJ whole genome shotgun (WGS) entry which is preliminary data.</text>
</comment>
<dbReference type="AlphaFoldDB" id="A0A1R2CX66"/>
<sequence>MGCACSGIRKRSKMLAKSTVTNLQKIPLKFLALKITRSKNRRKGLYSVPEADISKECSRRSSMYESMEQQHI</sequence>
<protein>
    <submittedName>
        <fullName evidence="1">Uncharacterized protein</fullName>
    </submittedName>
</protein>